<evidence type="ECO:0000256" key="1">
    <source>
        <dbReference type="SAM" id="Phobius"/>
    </source>
</evidence>
<keyword evidence="1" id="KW-0472">Membrane</keyword>
<feature type="transmembrane region" description="Helical" evidence="1">
    <location>
        <begin position="20"/>
        <end position="38"/>
    </location>
</feature>
<reference evidence="2" key="1">
    <citation type="journal article" date="2020" name="Microb. Genom.">
        <title>Genetic diversity of clinical and environmental Mucorales isolates obtained from an investigation of mucormycosis cases among solid organ transplant recipients.</title>
        <authorList>
            <person name="Nguyen M.H."/>
            <person name="Kaul D."/>
            <person name="Muto C."/>
            <person name="Cheng S.J."/>
            <person name="Richter R.A."/>
            <person name="Bruno V.M."/>
            <person name="Liu G."/>
            <person name="Beyhan S."/>
            <person name="Sundermann A.J."/>
            <person name="Mounaud S."/>
            <person name="Pasculle A.W."/>
            <person name="Nierman W.C."/>
            <person name="Driscoll E."/>
            <person name="Cumbie R."/>
            <person name="Clancy C.J."/>
            <person name="Dupont C.L."/>
        </authorList>
    </citation>
    <scope>NUCLEOTIDE SEQUENCE</scope>
    <source>
        <strain evidence="2">GL11</strain>
    </source>
</reference>
<evidence type="ECO:0000313" key="3">
    <source>
        <dbReference type="Proteomes" id="UP000716291"/>
    </source>
</evidence>
<comment type="caution">
    <text evidence="2">The sequence shown here is derived from an EMBL/GenBank/DDBJ whole genome shotgun (WGS) entry which is preliminary data.</text>
</comment>
<organism evidence="2 3">
    <name type="scientific">Rhizopus oryzae</name>
    <name type="common">Mucormycosis agent</name>
    <name type="synonym">Rhizopus arrhizus var. delemar</name>
    <dbReference type="NCBI Taxonomy" id="64495"/>
    <lineage>
        <taxon>Eukaryota</taxon>
        <taxon>Fungi</taxon>
        <taxon>Fungi incertae sedis</taxon>
        <taxon>Mucoromycota</taxon>
        <taxon>Mucoromycotina</taxon>
        <taxon>Mucoromycetes</taxon>
        <taxon>Mucorales</taxon>
        <taxon>Mucorineae</taxon>
        <taxon>Rhizopodaceae</taxon>
        <taxon>Rhizopus</taxon>
    </lineage>
</organism>
<name>A0A9P6XIT0_RHIOR</name>
<keyword evidence="1" id="KW-1133">Transmembrane helix</keyword>
<evidence type="ECO:0000313" key="2">
    <source>
        <dbReference type="EMBL" id="KAG1314688.1"/>
    </source>
</evidence>
<proteinExistence type="predicted"/>
<accession>A0A9P6XIT0</accession>
<dbReference type="AlphaFoldDB" id="A0A9P6XIT0"/>
<sequence length="75" mass="8538">MPSISLVHTSLSLKTMYVQFSGLFSSLLLLTTLISGLWRAHWRFTIDGFSFIDKQLVTRAMSQFATLTRGRLDLN</sequence>
<keyword evidence="1" id="KW-0812">Transmembrane</keyword>
<dbReference type="Proteomes" id="UP000716291">
    <property type="component" value="Unassembled WGS sequence"/>
</dbReference>
<protein>
    <submittedName>
        <fullName evidence="2">Uncharacterized protein</fullName>
    </submittedName>
</protein>
<dbReference type="EMBL" id="JAANQT010000093">
    <property type="protein sequence ID" value="KAG1314688.1"/>
    <property type="molecule type" value="Genomic_DNA"/>
</dbReference>
<gene>
    <name evidence="2" type="ORF">G6F64_001261</name>
</gene>
<keyword evidence="3" id="KW-1185">Reference proteome</keyword>
<dbReference type="OrthoDB" id="10325144at2759"/>